<comment type="caution">
    <text evidence="8">The sequence shown here is derived from an EMBL/GenBank/DDBJ whole genome shotgun (WGS) entry which is preliminary data.</text>
</comment>
<dbReference type="Gene3D" id="2.50.20.10">
    <property type="entry name" value="Lipoprotein localisation LolA/LolB/LppX"/>
    <property type="match status" value="1"/>
</dbReference>
<comment type="subcellular location">
    <subcellularLocation>
        <location evidence="1">Periplasm</location>
    </subcellularLocation>
</comment>
<dbReference type="EMBL" id="JAPWHE010000002">
    <property type="protein sequence ID" value="MCZ4329264.1"/>
    <property type="molecule type" value="Genomic_DNA"/>
</dbReference>
<keyword evidence="9" id="KW-1185">Reference proteome</keyword>
<evidence type="ECO:0000313" key="9">
    <source>
        <dbReference type="Proteomes" id="UP001068379"/>
    </source>
</evidence>
<evidence type="ECO:0000256" key="1">
    <source>
        <dbReference type="ARBA" id="ARBA00004418"/>
    </source>
</evidence>
<dbReference type="InterPro" id="IPR005588">
    <property type="entry name" value="MucB_RseB"/>
</dbReference>
<feature type="domain" description="MucB/RseB N-terminal" evidence="6">
    <location>
        <begin position="30"/>
        <end position="204"/>
    </location>
</feature>
<evidence type="ECO:0000256" key="2">
    <source>
        <dbReference type="ARBA" id="ARBA00008150"/>
    </source>
</evidence>
<dbReference type="Pfam" id="PF17188">
    <property type="entry name" value="MucB_RseB_C"/>
    <property type="match status" value="1"/>
</dbReference>
<feature type="signal peptide" evidence="5">
    <location>
        <begin position="1"/>
        <end position="28"/>
    </location>
</feature>
<dbReference type="PANTHER" id="PTHR38782:SF1">
    <property type="entry name" value="SIGMA-E FACTOR REGULATORY PROTEIN RSEB"/>
    <property type="match status" value="1"/>
</dbReference>
<evidence type="ECO:0000256" key="3">
    <source>
        <dbReference type="ARBA" id="ARBA00022729"/>
    </source>
</evidence>
<feature type="chain" id="PRO_5047176491" evidence="5">
    <location>
        <begin position="29"/>
        <end position="327"/>
    </location>
</feature>
<evidence type="ECO:0000256" key="5">
    <source>
        <dbReference type="SAM" id="SignalP"/>
    </source>
</evidence>
<protein>
    <submittedName>
        <fullName evidence="8">MucB/RseB C-terminal domain-containing protein</fullName>
    </submittedName>
</protein>
<organism evidence="8 9">
    <name type="scientific">Castellaniella denitrificans</name>
    <dbReference type="NCBI Taxonomy" id="56119"/>
    <lineage>
        <taxon>Bacteria</taxon>
        <taxon>Pseudomonadati</taxon>
        <taxon>Pseudomonadota</taxon>
        <taxon>Betaproteobacteria</taxon>
        <taxon>Burkholderiales</taxon>
        <taxon>Alcaligenaceae</taxon>
        <taxon>Castellaniella</taxon>
    </lineage>
</organism>
<dbReference type="InterPro" id="IPR038484">
    <property type="entry name" value="MucB/RseB_C_sf"/>
</dbReference>
<gene>
    <name evidence="8" type="ORF">O4H32_04750</name>
</gene>
<reference evidence="8" key="1">
    <citation type="submission" date="2022-12" db="EMBL/GenBank/DDBJ databases">
        <title>Bacterial isolates from different developmental stages of Nematostella vectensis.</title>
        <authorList>
            <person name="Fraune S."/>
        </authorList>
    </citation>
    <scope>NUCLEOTIDE SEQUENCE</scope>
    <source>
        <strain evidence="8">G21619-S1</strain>
    </source>
</reference>
<dbReference type="InterPro" id="IPR033436">
    <property type="entry name" value="MucB/RseB_C"/>
</dbReference>
<accession>A0ABT4M2E1</accession>
<dbReference type="InterPro" id="IPR033434">
    <property type="entry name" value="MucB/RseB_N"/>
</dbReference>
<evidence type="ECO:0000256" key="4">
    <source>
        <dbReference type="ARBA" id="ARBA00022764"/>
    </source>
</evidence>
<sequence length="327" mass="36402">MPAWARAGRRAGLCLALSWAAAAGAAEADPLAFLRQVQAAARTLDYAGVTVYQQGRMLQSTHLVHQVDGTGERERQEVLDGAPQECLRQNGMEQCLLPERRLIVERPAHSDHFPALLLGEGASIAKHYDWERLDRTYRVAGRECAISELRARDALRYSYRICTDLKNHLLLKAQTLDPQGRLVDQVAFSRVQFGTEIPPGALASRWNTRDWQLRTESSQPANLAARGWRFTPPPGFKPIAELTRQMGPGHAVDQMVLSDGLAAISIFIETFDPKRDQSIRQGGLRQGAINIYRMRLASYWLTAVGEVPAQTVHDLAHAVQYLPQAAH</sequence>
<keyword evidence="4" id="KW-0574">Periplasm</keyword>
<name>A0ABT4M2E1_9BURK</name>
<keyword evidence="3 5" id="KW-0732">Signal</keyword>
<feature type="domain" description="MucB/RseB C-terminal" evidence="7">
    <location>
        <begin position="225"/>
        <end position="319"/>
    </location>
</feature>
<dbReference type="PIRSF" id="PIRSF005427">
    <property type="entry name" value="RseB"/>
    <property type="match status" value="1"/>
</dbReference>
<evidence type="ECO:0000259" key="6">
    <source>
        <dbReference type="Pfam" id="PF03888"/>
    </source>
</evidence>
<evidence type="ECO:0000313" key="8">
    <source>
        <dbReference type="EMBL" id="MCZ4329264.1"/>
    </source>
</evidence>
<dbReference type="CDD" id="cd16327">
    <property type="entry name" value="RseB"/>
    <property type="match status" value="1"/>
</dbReference>
<dbReference type="PANTHER" id="PTHR38782">
    <property type="match status" value="1"/>
</dbReference>
<evidence type="ECO:0000259" key="7">
    <source>
        <dbReference type="Pfam" id="PF17188"/>
    </source>
</evidence>
<dbReference type="Proteomes" id="UP001068379">
    <property type="component" value="Unassembled WGS sequence"/>
</dbReference>
<dbReference type="Pfam" id="PF03888">
    <property type="entry name" value="MucB_RseB"/>
    <property type="match status" value="1"/>
</dbReference>
<comment type="similarity">
    <text evidence="2">Belongs to the RseB family.</text>
</comment>
<proteinExistence type="inferred from homology"/>
<dbReference type="RefSeq" id="WP_269357182.1">
    <property type="nucleotide sequence ID" value="NZ_JAPWHE010000002.1"/>
</dbReference>
<dbReference type="Gene3D" id="3.30.200.100">
    <property type="entry name" value="MucB/RseB, C-terminal domain"/>
    <property type="match status" value="1"/>
</dbReference>